<sequence length="161" mass="18722">MNDFLNTQETRKNKRTKNIMALIVGAVSFVVVFLAVFFTTRHLTSSFFSKGKHDLVADEMKNQVAEINQQLPQIIEEGVRLDSVALKGEKTMGYYATLFDFDSEEIEFNTPAAKEAILQNLRSNREKMRFFIDNDITLLYYYYDENKKLVSEIRIPPSLYK</sequence>
<evidence type="ECO:0000313" key="2">
    <source>
        <dbReference type="EMBL" id="ATA79166.1"/>
    </source>
</evidence>
<reference evidence="3" key="1">
    <citation type="submission" date="2017-06" db="EMBL/GenBank/DDBJ databases">
        <title>Capnocytophaga spp. assemblies.</title>
        <authorList>
            <person name="Gulvik C.A."/>
        </authorList>
    </citation>
    <scope>NUCLEOTIDE SEQUENCE [LARGE SCALE GENOMIC DNA]</scope>
    <source>
        <strain evidence="3">H4486</strain>
    </source>
</reference>
<organism evidence="2 3">
    <name type="scientific">Capnocytophaga sputigena</name>
    <dbReference type="NCBI Taxonomy" id="1019"/>
    <lineage>
        <taxon>Bacteria</taxon>
        <taxon>Pseudomonadati</taxon>
        <taxon>Bacteroidota</taxon>
        <taxon>Flavobacteriia</taxon>
        <taxon>Flavobacteriales</taxon>
        <taxon>Flavobacteriaceae</taxon>
        <taxon>Capnocytophaga</taxon>
    </lineage>
</organism>
<gene>
    <name evidence="2" type="ORF">CGC59_05450</name>
</gene>
<accession>A0A250F5B9</accession>
<name>A0A250F5B9_CAPSP</name>
<protein>
    <submittedName>
        <fullName evidence="2">Uncharacterized protein</fullName>
    </submittedName>
</protein>
<dbReference type="Proteomes" id="UP000217334">
    <property type="component" value="Chromosome"/>
</dbReference>
<proteinExistence type="predicted"/>
<evidence type="ECO:0000313" key="3">
    <source>
        <dbReference type="Proteomes" id="UP000217334"/>
    </source>
</evidence>
<evidence type="ECO:0000256" key="1">
    <source>
        <dbReference type="SAM" id="Phobius"/>
    </source>
</evidence>
<dbReference type="RefSeq" id="WP_095901134.1">
    <property type="nucleotide sequence ID" value="NZ_CALGFZ010000054.1"/>
</dbReference>
<dbReference type="AlphaFoldDB" id="A0A250F5B9"/>
<keyword evidence="1" id="KW-0472">Membrane</keyword>
<keyword evidence="1" id="KW-1133">Transmembrane helix</keyword>
<feature type="transmembrane region" description="Helical" evidence="1">
    <location>
        <begin position="21"/>
        <end position="40"/>
    </location>
</feature>
<keyword evidence="1" id="KW-0812">Transmembrane</keyword>
<dbReference type="EMBL" id="CP022383">
    <property type="protein sequence ID" value="ATA79166.1"/>
    <property type="molecule type" value="Genomic_DNA"/>
</dbReference>